<name>A0A3B1E8K1_9ZZZZ</name>
<dbReference type="InterPro" id="IPR036291">
    <property type="entry name" value="NAD(P)-bd_dom_sf"/>
</dbReference>
<dbReference type="InterPro" id="IPR013549">
    <property type="entry name" value="DUF1731"/>
</dbReference>
<proteinExistence type="predicted"/>
<accession>A0A3B1E8K1</accession>
<dbReference type="PANTHER" id="PTHR11092">
    <property type="entry name" value="SUGAR NUCLEOTIDE EPIMERASE RELATED"/>
    <property type="match status" value="1"/>
</dbReference>
<dbReference type="InterPro" id="IPR010099">
    <property type="entry name" value="SDR39U1"/>
</dbReference>
<dbReference type="Pfam" id="PF01370">
    <property type="entry name" value="Epimerase"/>
    <property type="match status" value="1"/>
</dbReference>
<dbReference type="SUPFAM" id="SSF51735">
    <property type="entry name" value="NAD(P)-binding Rossmann-fold domains"/>
    <property type="match status" value="1"/>
</dbReference>
<dbReference type="PANTHER" id="PTHR11092:SF0">
    <property type="entry name" value="EPIMERASE FAMILY PROTEIN SDR39U1"/>
    <property type="match status" value="1"/>
</dbReference>
<dbReference type="InterPro" id="IPR001509">
    <property type="entry name" value="Epimerase_deHydtase"/>
</dbReference>
<protein>
    <submittedName>
        <fullName evidence="3">Cell division inhibitor</fullName>
    </submittedName>
</protein>
<evidence type="ECO:0000313" key="3">
    <source>
        <dbReference type="EMBL" id="VAX41517.1"/>
    </source>
</evidence>
<evidence type="ECO:0000259" key="1">
    <source>
        <dbReference type="Pfam" id="PF01370"/>
    </source>
</evidence>
<gene>
    <name evidence="3" type="ORF">MNBD_PLANCTO02-2815</name>
</gene>
<keyword evidence="3" id="KW-0131">Cell cycle</keyword>
<dbReference type="EMBL" id="UOGL01000556">
    <property type="protein sequence ID" value="VAX41517.1"/>
    <property type="molecule type" value="Genomic_DNA"/>
</dbReference>
<reference evidence="3" key="1">
    <citation type="submission" date="2018-06" db="EMBL/GenBank/DDBJ databases">
        <authorList>
            <person name="Zhirakovskaya E."/>
        </authorList>
    </citation>
    <scope>NUCLEOTIDE SEQUENCE</scope>
</reference>
<dbReference type="CDD" id="cd05242">
    <property type="entry name" value="SDR_a8"/>
    <property type="match status" value="1"/>
</dbReference>
<organism evidence="3">
    <name type="scientific">hydrothermal vent metagenome</name>
    <dbReference type="NCBI Taxonomy" id="652676"/>
    <lineage>
        <taxon>unclassified sequences</taxon>
        <taxon>metagenomes</taxon>
        <taxon>ecological metagenomes</taxon>
    </lineage>
</organism>
<feature type="domain" description="DUF1731" evidence="2">
    <location>
        <begin position="248"/>
        <end position="294"/>
    </location>
</feature>
<dbReference type="Pfam" id="PF08338">
    <property type="entry name" value="DUF1731"/>
    <property type="match status" value="1"/>
</dbReference>
<dbReference type="NCBIfam" id="TIGR01777">
    <property type="entry name" value="yfcH"/>
    <property type="match status" value="1"/>
</dbReference>
<sequence>MKILITGSTGLIGSALVDHFELWGDHVTRLVRRTPQSKNEITWQPDKKEIVPSQLEGFDVIIHLAGVNVAGKRWNEKQKEIIRNSRVEGTQLLCQTLAHLQHPPKLLISASAIGIYGHRGDEILTEDASSGDDFLSHVCQEWEEATAPAIEKGIRVVHLRTGVVLASAGGALAKMLLPFQCGAGGVIGSGKQFWSWVTLIDFVGIVQHLIDTESLSGPVNAVAPHPVTNKEFTKTLGKVLHRPTIFPMPAFVARILFGEMAESLLLASTNVQPQRLQESGYEFLYPKLKEGIRAALKKP</sequence>
<dbReference type="Gene3D" id="3.40.50.720">
    <property type="entry name" value="NAD(P)-binding Rossmann-like Domain"/>
    <property type="match status" value="1"/>
</dbReference>
<feature type="domain" description="NAD-dependent epimerase/dehydratase" evidence="1">
    <location>
        <begin position="3"/>
        <end position="129"/>
    </location>
</feature>
<dbReference type="GO" id="GO:0051301">
    <property type="term" value="P:cell division"/>
    <property type="evidence" value="ECO:0007669"/>
    <property type="project" value="UniProtKB-KW"/>
</dbReference>
<evidence type="ECO:0000259" key="2">
    <source>
        <dbReference type="Pfam" id="PF08338"/>
    </source>
</evidence>
<keyword evidence="3" id="KW-0132">Cell division</keyword>
<dbReference type="AlphaFoldDB" id="A0A3B1E8K1"/>